<keyword evidence="13" id="KW-0675">Receptor</keyword>
<comment type="subcellular location">
    <subcellularLocation>
        <location evidence="1 8">Cell outer membrane</location>
        <topology evidence="1 8">Multi-pass membrane protein</topology>
    </subcellularLocation>
</comment>
<dbReference type="EMBL" id="CP060723">
    <property type="protein sequence ID" value="QNN44716.1"/>
    <property type="molecule type" value="Genomic_DNA"/>
</dbReference>
<dbReference type="Pfam" id="PF00593">
    <property type="entry name" value="TonB_dep_Rec_b-barrel"/>
    <property type="match status" value="1"/>
</dbReference>
<evidence type="ECO:0000256" key="8">
    <source>
        <dbReference type="PROSITE-ProRule" id="PRU01360"/>
    </source>
</evidence>
<evidence type="ECO:0000256" key="10">
    <source>
        <dbReference type="SAM" id="SignalP"/>
    </source>
</evidence>
<dbReference type="InterPro" id="IPR037066">
    <property type="entry name" value="Plug_dom_sf"/>
</dbReference>
<keyword evidence="4 8" id="KW-0812">Transmembrane</keyword>
<keyword evidence="6 8" id="KW-0472">Membrane</keyword>
<feature type="chain" id="PRO_5028842346" evidence="10">
    <location>
        <begin position="20"/>
        <end position="940"/>
    </location>
</feature>
<reference evidence="13 14" key="1">
    <citation type="submission" date="2020-08" db="EMBL/GenBank/DDBJ databases">
        <title>Genome sequence of Pedobacter roseus KACC 11594T.</title>
        <authorList>
            <person name="Hyun D.-W."/>
            <person name="Bae J.-W."/>
        </authorList>
    </citation>
    <scope>NUCLEOTIDE SEQUENCE [LARGE SCALE GENOMIC DNA]</scope>
    <source>
        <strain evidence="13 14">KACC 11594</strain>
    </source>
</reference>
<feature type="domain" description="TonB-dependent receptor plug" evidence="12">
    <location>
        <begin position="133"/>
        <end position="237"/>
    </location>
</feature>
<evidence type="ECO:0000256" key="6">
    <source>
        <dbReference type="ARBA" id="ARBA00023136"/>
    </source>
</evidence>
<evidence type="ECO:0000259" key="11">
    <source>
        <dbReference type="Pfam" id="PF00593"/>
    </source>
</evidence>
<keyword evidence="5 9" id="KW-0798">TonB box</keyword>
<evidence type="ECO:0000256" key="2">
    <source>
        <dbReference type="ARBA" id="ARBA00022448"/>
    </source>
</evidence>
<dbReference type="PANTHER" id="PTHR40980:SF4">
    <property type="entry name" value="TONB-DEPENDENT RECEPTOR-LIKE BETA-BARREL DOMAIN-CONTAINING PROTEIN"/>
    <property type="match status" value="1"/>
</dbReference>
<organism evidence="13 14">
    <name type="scientific">Pedobacter roseus</name>
    <dbReference type="NCBI Taxonomy" id="336820"/>
    <lineage>
        <taxon>Bacteria</taxon>
        <taxon>Pseudomonadati</taxon>
        <taxon>Bacteroidota</taxon>
        <taxon>Sphingobacteriia</taxon>
        <taxon>Sphingobacteriales</taxon>
        <taxon>Sphingobacteriaceae</taxon>
        <taxon>Pedobacter</taxon>
    </lineage>
</organism>
<dbReference type="InterPro" id="IPR036942">
    <property type="entry name" value="Beta-barrel_TonB_sf"/>
</dbReference>
<dbReference type="PANTHER" id="PTHR40980">
    <property type="entry name" value="PLUG DOMAIN-CONTAINING PROTEIN"/>
    <property type="match status" value="1"/>
</dbReference>
<dbReference type="CDD" id="cd01347">
    <property type="entry name" value="ligand_gated_channel"/>
    <property type="match status" value="1"/>
</dbReference>
<evidence type="ECO:0000256" key="1">
    <source>
        <dbReference type="ARBA" id="ARBA00004571"/>
    </source>
</evidence>
<dbReference type="SUPFAM" id="SSF49464">
    <property type="entry name" value="Carboxypeptidase regulatory domain-like"/>
    <property type="match status" value="1"/>
</dbReference>
<gene>
    <name evidence="13" type="ORF">H9L23_11830</name>
</gene>
<dbReference type="Pfam" id="PF07715">
    <property type="entry name" value="Plug"/>
    <property type="match status" value="1"/>
</dbReference>
<feature type="signal peptide" evidence="10">
    <location>
        <begin position="1"/>
        <end position="19"/>
    </location>
</feature>
<dbReference type="Pfam" id="PF13620">
    <property type="entry name" value="CarboxypepD_reg"/>
    <property type="match status" value="1"/>
</dbReference>
<dbReference type="KEGG" id="proe:H9L23_11830"/>
<evidence type="ECO:0000313" key="13">
    <source>
        <dbReference type="EMBL" id="QNN44716.1"/>
    </source>
</evidence>
<protein>
    <submittedName>
        <fullName evidence="13">TonB-dependent receptor</fullName>
    </submittedName>
</protein>
<keyword evidence="3 8" id="KW-1134">Transmembrane beta strand</keyword>
<dbReference type="PROSITE" id="PS52016">
    <property type="entry name" value="TONB_DEPENDENT_REC_3"/>
    <property type="match status" value="1"/>
</dbReference>
<accession>A0A7G9QMZ1</accession>
<dbReference type="SUPFAM" id="SSF56935">
    <property type="entry name" value="Porins"/>
    <property type="match status" value="1"/>
</dbReference>
<dbReference type="InterPro" id="IPR012910">
    <property type="entry name" value="Plug_dom"/>
</dbReference>
<dbReference type="AlphaFoldDB" id="A0A7G9QMZ1"/>
<dbReference type="InterPro" id="IPR039426">
    <property type="entry name" value="TonB-dep_rcpt-like"/>
</dbReference>
<keyword evidence="7 8" id="KW-0998">Cell outer membrane</keyword>
<dbReference type="GO" id="GO:0009279">
    <property type="term" value="C:cell outer membrane"/>
    <property type="evidence" value="ECO:0007669"/>
    <property type="project" value="UniProtKB-SubCell"/>
</dbReference>
<keyword evidence="14" id="KW-1185">Reference proteome</keyword>
<name>A0A7G9QMZ1_9SPHI</name>
<sequence length="940" mass="104160">MKKLLLTLFNVILCLVALAQNNGTVRGIVTDKDSKETLIGATVTLKNEKKTFKLAVSTGLDGSYVFKNVPAGKYEVEAKYIAYKDEDKDFDLKAGEVKIISLQIESKSSSLDEVKVSGKSDEGSDYKSRSIERKSDQVLNAVSARAIEISPDLTIANVTQRVSGVSIERSNNGEGQYAIIRGMDKRYNYTLVNGVKIPSPDNKNRYVPLDIFPADIVDRMEVYKSLTPNLEGDAIGGGINLVLKDAPDRLTIRANAAVGLAGTFAIKNNFTAFDHSGSASSSPRIANGNNYSANISDFTNGGFNYETKHTPVSTVFGFSIGGRSANKKFGALAAASYQNTFRGTNTIFYDTDVDRATNEPALKSVQSRSYSIQQERTGLHAKLDYKFNKDHKIDLYASYMNLAQNQFRFQSDTTLNLGRVGAGTGRVSNTYRSSRVVQQIFSTNLHGEHELADHLDMNWSLVYAKADANEPDRATLNIVTGRTAILDAAGNKIGATQNPALFNSTGAAQSHVWAKNADEDKTAYLNFIYKPKIGDTKVEFSVGGMYRDKTRTSSYDDYSLKLAGSTTQVYDGNINNNTFMVQTVGGSPNDPLNYNFKEKIAAGYAQFKFTIGKLQTLGGVRYENTQQNWVTAAKVNQIVGAVGSKEYADLLPSLNFKYALGDKQNLRLSYYSAISRPGFYELIPHTGGDPDADYQELGNPNLKRITSDNYDLRYEFFPKQLDQLLVGVFYKNIKNPIEFALVNQATSVFYTAANFGNASNYGFEMDFTKYINKFGFRANYTFTDSKITTTKTVLYRDAATTSLTQRTEEQTRPLQGQSKHIGNLSLLFKDAVSGLDAQLAAVYTGPRIYTVSPYLDNDIWQKGTVTLDLSAEQKISKSFSVYVKVNNLLNTPSELEIRRPYQVTTATVNQDVANQTVGENVFIRKDEYKQFYLLGLRYKL</sequence>
<comment type="similarity">
    <text evidence="8 9">Belongs to the TonB-dependent receptor family.</text>
</comment>
<proteinExistence type="inferred from homology"/>
<dbReference type="InterPro" id="IPR008969">
    <property type="entry name" value="CarboxyPept-like_regulatory"/>
</dbReference>
<dbReference type="RefSeq" id="WP_187595145.1">
    <property type="nucleotide sequence ID" value="NZ_CP060723.1"/>
</dbReference>
<evidence type="ECO:0000256" key="4">
    <source>
        <dbReference type="ARBA" id="ARBA00022692"/>
    </source>
</evidence>
<evidence type="ECO:0000259" key="12">
    <source>
        <dbReference type="Pfam" id="PF07715"/>
    </source>
</evidence>
<dbReference type="Gene3D" id="2.40.170.20">
    <property type="entry name" value="TonB-dependent receptor, beta-barrel domain"/>
    <property type="match status" value="1"/>
</dbReference>
<keyword evidence="10" id="KW-0732">Signal</keyword>
<evidence type="ECO:0000256" key="7">
    <source>
        <dbReference type="ARBA" id="ARBA00023237"/>
    </source>
</evidence>
<keyword evidence="2 8" id="KW-0813">Transport</keyword>
<dbReference type="InterPro" id="IPR000531">
    <property type="entry name" value="Beta-barrel_TonB"/>
</dbReference>
<evidence type="ECO:0000256" key="9">
    <source>
        <dbReference type="RuleBase" id="RU003357"/>
    </source>
</evidence>
<dbReference type="Gene3D" id="2.170.130.10">
    <property type="entry name" value="TonB-dependent receptor, plug domain"/>
    <property type="match status" value="1"/>
</dbReference>
<dbReference type="Proteomes" id="UP000515806">
    <property type="component" value="Chromosome"/>
</dbReference>
<evidence type="ECO:0000256" key="3">
    <source>
        <dbReference type="ARBA" id="ARBA00022452"/>
    </source>
</evidence>
<evidence type="ECO:0000256" key="5">
    <source>
        <dbReference type="ARBA" id="ARBA00023077"/>
    </source>
</evidence>
<evidence type="ECO:0000313" key="14">
    <source>
        <dbReference type="Proteomes" id="UP000515806"/>
    </source>
</evidence>
<dbReference type="Gene3D" id="2.60.40.1120">
    <property type="entry name" value="Carboxypeptidase-like, regulatory domain"/>
    <property type="match status" value="1"/>
</dbReference>
<feature type="domain" description="TonB-dependent receptor-like beta-barrel" evidence="11">
    <location>
        <begin position="409"/>
        <end position="888"/>
    </location>
</feature>